<feature type="repeat" description="PPR" evidence="2">
    <location>
        <begin position="476"/>
        <end position="510"/>
    </location>
</feature>
<dbReference type="GO" id="GO:0048731">
    <property type="term" value="P:system development"/>
    <property type="evidence" value="ECO:0007669"/>
    <property type="project" value="UniProtKB-ARBA"/>
</dbReference>
<dbReference type="EMBL" id="JABFUD020000001">
    <property type="protein sequence ID" value="KAI5084901.1"/>
    <property type="molecule type" value="Genomic_DNA"/>
</dbReference>
<dbReference type="PROSITE" id="PS51375">
    <property type="entry name" value="PPR"/>
    <property type="match status" value="5"/>
</dbReference>
<dbReference type="GO" id="GO:0003723">
    <property type="term" value="F:RNA binding"/>
    <property type="evidence" value="ECO:0007669"/>
    <property type="project" value="InterPro"/>
</dbReference>
<feature type="repeat" description="PPR" evidence="2">
    <location>
        <begin position="203"/>
        <end position="237"/>
    </location>
</feature>
<accession>A0A9D4VE56</accession>
<dbReference type="GO" id="GO:0009451">
    <property type="term" value="P:RNA modification"/>
    <property type="evidence" value="ECO:0007669"/>
    <property type="project" value="InterPro"/>
</dbReference>
<dbReference type="Pfam" id="PF13812">
    <property type="entry name" value="PPR_3"/>
    <property type="match status" value="1"/>
</dbReference>
<sequence>MSKLARSFQARINKPDSACASLQALHLLHQEGKFIAEESIASLSQEISASESLPLNRGLHSLSISHGFEALAHLGDPVIRVFASRGSLLEACLVFSKVAEPSVYTWQAIIAAHLQQDENALALFLYNHMQYLGTHPNKFISTSGLKASTALRDVHQGKSIHIHIVKSGSESDQFIESALVDLYLKCGNLDEAQKVFILSKARDNVLWSAMISGYAQCGCAKKALQYFSDMQRCGEQPNHYTFSCVLKACSSIGDFLEGTEVYMQIVKFGLESDTVIGNALICMYTSCKCVSDARHVFDRIREKTIASWGAMLAGYAQHGYGLSALGLFMGIQNASISPNRAIYLHSLKACSSISAIKEGMLIHDQVLKSCLDSDVAIGSGLVDVYIRCGCLEEGHKVHQSLPARSIVTWGALIYGCVQHGYCFLALELLRTMQHEGLLPDKVLYLCSIKANGSVGDVRLIKMLHAQLLTDELISSDEAIANALLDAYAKSGHIDDACRLFEQARKESLISCSSMIGAYAQHGQSLMALKIYKELRAKNTLLDRVIFLSAIKACSSLGALGQAKELHDHVIRSGIDLDTALGNSLVDMYSKCGVLLEAGNVLDRLPLQDEFSWGAMIGGHVSHGHSGCAKQSLDDMHQQGIKPNGPIYCSLLSACNRAGAVMEGLRFFDSMKAEHGILPTIQHFTSIIDLLCRSGLVDEARRLLFVAQSFSDLPGWTSLLSACRSYGMMNLGFHCLWQVSKVQGPSCSNFCNNYHQHRLLSTTEGDMVSHKGLLEGLLKATKESDSEGLIKPFLLTGKDLSDSNNCSCYFSFIILVVVVEKIVFPLTCIFTLISVLR</sequence>
<dbReference type="FunFam" id="1.25.40.10:FF:000344">
    <property type="entry name" value="Pentatricopeptide repeat-containing protein"/>
    <property type="match status" value="1"/>
</dbReference>
<dbReference type="Proteomes" id="UP000886520">
    <property type="component" value="Chromosome 1"/>
</dbReference>
<dbReference type="Pfam" id="PF01535">
    <property type="entry name" value="PPR"/>
    <property type="match status" value="6"/>
</dbReference>
<organism evidence="4 5">
    <name type="scientific">Adiantum capillus-veneris</name>
    <name type="common">Maidenhair fern</name>
    <dbReference type="NCBI Taxonomy" id="13818"/>
    <lineage>
        <taxon>Eukaryota</taxon>
        <taxon>Viridiplantae</taxon>
        <taxon>Streptophyta</taxon>
        <taxon>Embryophyta</taxon>
        <taxon>Tracheophyta</taxon>
        <taxon>Polypodiopsida</taxon>
        <taxon>Polypodiidae</taxon>
        <taxon>Polypodiales</taxon>
        <taxon>Pteridineae</taxon>
        <taxon>Pteridaceae</taxon>
        <taxon>Vittarioideae</taxon>
        <taxon>Adiantum</taxon>
    </lineage>
</organism>
<gene>
    <name evidence="4" type="ORF">GOP47_0001070</name>
</gene>
<keyword evidence="3" id="KW-0472">Membrane</keyword>
<keyword evidence="1" id="KW-0677">Repeat</keyword>
<keyword evidence="3" id="KW-1133">Transmembrane helix</keyword>
<name>A0A9D4VE56_ADICA</name>
<feature type="repeat" description="PPR" evidence="2">
    <location>
        <begin position="238"/>
        <end position="272"/>
    </location>
</feature>
<evidence type="ECO:0000313" key="5">
    <source>
        <dbReference type="Proteomes" id="UP000886520"/>
    </source>
</evidence>
<evidence type="ECO:0000256" key="2">
    <source>
        <dbReference type="PROSITE-ProRule" id="PRU00708"/>
    </source>
</evidence>
<dbReference type="Gene3D" id="1.25.40.10">
    <property type="entry name" value="Tetratricopeptide repeat domain"/>
    <property type="match status" value="5"/>
</dbReference>
<keyword evidence="5" id="KW-1185">Reference proteome</keyword>
<evidence type="ECO:0000313" key="4">
    <source>
        <dbReference type="EMBL" id="KAI5084901.1"/>
    </source>
</evidence>
<dbReference type="NCBIfam" id="TIGR00756">
    <property type="entry name" value="PPR"/>
    <property type="match status" value="3"/>
</dbReference>
<dbReference type="PANTHER" id="PTHR47926">
    <property type="entry name" value="PENTATRICOPEPTIDE REPEAT-CONTAINING PROTEIN"/>
    <property type="match status" value="1"/>
</dbReference>
<dbReference type="FunFam" id="1.25.40.10:FF:000158">
    <property type="entry name" value="pentatricopeptide repeat-containing protein At2g33680"/>
    <property type="match status" value="1"/>
</dbReference>
<dbReference type="AlphaFoldDB" id="A0A9D4VE56"/>
<dbReference type="InterPro" id="IPR011990">
    <property type="entry name" value="TPR-like_helical_dom_sf"/>
</dbReference>
<evidence type="ECO:0000256" key="1">
    <source>
        <dbReference type="ARBA" id="ARBA00022737"/>
    </source>
</evidence>
<feature type="transmembrane region" description="Helical" evidence="3">
    <location>
        <begin position="808"/>
        <end position="835"/>
    </location>
</feature>
<feature type="repeat" description="PPR" evidence="2">
    <location>
        <begin position="405"/>
        <end position="439"/>
    </location>
</feature>
<dbReference type="InterPro" id="IPR002885">
    <property type="entry name" value="PPR_rpt"/>
</dbReference>
<dbReference type="OrthoDB" id="185373at2759"/>
<dbReference type="PANTHER" id="PTHR47926:SF347">
    <property type="entry name" value="PENTATRICOPEPTIDE REPEAT-CONTAINING PROTEIN"/>
    <property type="match status" value="1"/>
</dbReference>
<evidence type="ECO:0000256" key="3">
    <source>
        <dbReference type="SAM" id="Phobius"/>
    </source>
</evidence>
<keyword evidence="3" id="KW-0812">Transmembrane</keyword>
<dbReference type="InterPro" id="IPR046960">
    <property type="entry name" value="PPR_At4g14850-like_plant"/>
</dbReference>
<feature type="repeat" description="PPR" evidence="2">
    <location>
        <begin position="608"/>
        <end position="642"/>
    </location>
</feature>
<dbReference type="Pfam" id="PF13041">
    <property type="entry name" value="PPR_2"/>
    <property type="match status" value="1"/>
</dbReference>
<protein>
    <recommendedName>
        <fullName evidence="6">Pentatricopeptide repeat-containing protein</fullName>
    </recommendedName>
</protein>
<proteinExistence type="predicted"/>
<comment type="caution">
    <text evidence="4">The sequence shown here is derived from an EMBL/GenBank/DDBJ whole genome shotgun (WGS) entry which is preliminary data.</text>
</comment>
<reference evidence="4" key="1">
    <citation type="submission" date="2021-01" db="EMBL/GenBank/DDBJ databases">
        <title>Adiantum capillus-veneris genome.</title>
        <authorList>
            <person name="Fang Y."/>
            <person name="Liao Q."/>
        </authorList>
    </citation>
    <scope>NUCLEOTIDE SEQUENCE</scope>
    <source>
        <strain evidence="4">H3</strain>
        <tissue evidence="4">Leaf</tissue>
    </source>
</reference>
<evidence type="ECO:0008006" key="6">
    <source>
        <dbReference type="Google" id="ProtNLM"/>
    </source>
</evidence>